<proteinExistence type="predicted"/>
<dbReference type="PANTHER" id="PTHR11236">
    <property type="entry name" value="AMINOBENZOATE/ANTHRANILATE SYNTHASE"/>
    <property type="match status" value="1"/>
</dbReference>
<dbReference type="SUPFAM" id="SSF56322">
    <property type="entry name" value="ADC synthase"/>
    <property type="match status" value="1"/>
</dbReference>
<dbReference type="Gene3D" id="3.60.120.10">
    <property type="entry name" value="Anthranilate synthase"/>
    <property type="match status" value="1"/>
</dbReference>
<dbReference type="InterPro" id="IPR019999">
    <property type="entry name" value="Anth_synth_I-like"/>
</dbReference>
<dbReference type="InterPro" id="IPR015890">
    <property type="entry name" value="Chorismate_C"/>
</dbReference>
<dbReference type="NCBIfam" id="NF005698">
    <property type="entry name" value="PRK07508.1"/>
    <property type="match status" value="1"/>
</dbReference>
<sequence length="373" mass="40195">MSGTVLFDEGPGGAPAEFTSPVALIRADTPEEVPGALAAMEAAQARGQWLAGYGSYELGYALSRKLAPLMPEGRDVPLLLFGVFDGPQTPAPQTSGPATLFDLVPVWDAATYRAAYDTVQDYISAGDIYQANLTFPINARATGAPRDLYNALVARQSVRLGAFVDLDGPSILSRSPELFFAIEGGRIRTRPMKGTAPRGATPDEDARLVRDLAGSEKNQAENLMIVDLLRNDISRISRIGSVKVPRLFHVETYATVHQMVSDVEGILLPGIGLTDIMRALFPCGSVTGAPKIRAMEILRELEQGPRGVYCGGIGWIAPYGDMRFNVAIRTLTCWPDGRVRLDVGGGVVHDSTGDGEYEEALWKARFADLSRPT</sequence>
<dbReference type="InterPro" id="IPR005802">
    <property type="entry name" value="ADC_synth_comp_1"/>
</dbReference>
<keyword evidence="2" id="KW-0032">Aminotransferase</keyword>
<evidence type="ECO:0000313" key="3">
    <source>
        <dbReference type="Proteomes" id="UP000318590"/>
    </source>
</evidence>
<dbReference type="GO" id="GO:0000162">
    <property type="term" value="P:L-tryptophan biosynthetic process"/>
    <property type="evidence" value="ECO:0007669"/>
    <property type="project" value="TreeGrafter"/>
</dbReference>
<comment type="caution">
    <text evidence="2">The sequence shown here is derived from an EMBL/GenBank/DDBJ whole genome shotgun (WGS) entry which is preliminary data.</text>
</comment>
<name>A0A547Q665_9RHOB</name>
<dbReference type="AlphaFoldDB" id="A0A547Q665"/>
<dbReference type="NCBIfam" id="TIGR00553">
    <property type="entry name" value="pabB"/>
    <property type="match status" value="1"/>
</dbReference>
<keyword evidence="2" id="KW-0808">Transferase</keyword>
<dbReference type="Proteomes" id="UP000318590">
    <property type="component" value="Unassembled WGS sequence"/>
</dbReference>
<protein>
    <submittedName>
        <fullName evidence="2">Aminodeoxychorismate synthase component I</fullName>
        <ecNumber evidence="2">2.6.1.85</ecNumber>
    </submittedName>
</protein>
<evidence type="ECO:0000313" key="2">
    <source>
        <dbReference type="EMBL" id="TRD21861.1"/>
    </source>
</evidence>
<dbReference type="PRINTS" id="PR00095">
    <property type="entry name" value="ANTSNTHASEI"/>
</dbReference>
<dbReference type="EMBL" id="VFSV01000009">
    <property type="protein sequence ID" value="TRD21861.1"/>
    <property type="molecule type" value="Genomic_DNA"/>
</dbReference>
<dbReference type="InterPro" id="IPR005801">
    <property type="entry name" value="ADC_synthase"/>
</dbReference>
<organism evidence="2 3">
    <name type="scientific">Palleronia caenipelagi</name>
    <dbReference type="NCBI Taxonomy" id="2489174"/>
    <lineage>
        <taxon>Bacteria</taxon>
        <taxon>Pseudomonadati</taxon>
        <taxon>Pseudomonadota</taxon>
        <taxon>Alphaproteobacteria</taxon>
        <taxon>Rhodobacterales</taxon>
        <taxon>Roseobacteraceae</taxon>
        <taxon>Palleronia</taxon>
    </lineage>
</organism>
<dbReference type="GO" id="GO:0046820">
    <property type="term" value="F:4-amino-4-deoxychorismate synthase activity"/>
    <property type="evidence" value="ECO:0007669"/>
    <property type="project" value="UniProtKB-EC"/>
</dbReference>
<dbReference type="EC" id="2.6.1.85" evidence="2"/>
<gene>
    <name evidence="2" type="ORF">FEV53_07360</name>
</gene>
<dbReference type="GO" id="GO:0009396">
    <property type="term" value="P:folic acid-containing compound biosynthetic process"/>
    <property type="evidence" value="ECO:0007669"/>
    <property type="project" value="InterPro"/>
</dbReference>
<dbReference type="PANTHER" id="PTHR11236:SF50">
    <property type="entry name" value="AMINODEOXYCHORISMATE SYNTHASE COMPONENT 1"/>
    <property type="match status" value="1"/>
</dbReference>
<reference evidence="2 3" key="1">
    <citation type="submission" date="2019-06" db="EMBL/GenBank/DDBJ databases">
        <title>Paenimaribius caenipelagi gen. nov., sp. nov., isolated from a tidal flat.</title>
        <authorList>
            <person name="Yoon J.-H."/>
        </authorList>
    </citation>
    <scope>NUCLEOTIDE SEQUENCE [LARGE SCALE GENOMIC DNA]</scope>
    <source>
        <strain evidence="2 3">JBTF-M29</strain>
    </source>
</reference>
<dbReference type="Pfam" id="PF00425">
    <property type="entry name" value="Chorismate_bind"/>
    <property type="match status" value="1"/>
</dbReference>
<evidence type="ECO:0000259" key="1">
    <source>
        <dbReference type="Pfam" id="PF00425"/>
    </source>
</evidence>
<accession>A0A547Q665</accession>
<feature type="domain" description="Chorismate-utilising enzyme C-terminal" evidence="1">
    <location>
        <begin position="110"/>
        <end position="362"/>
    </location>
</feature>
<keyword evidence="3" id="KW-1185">Reference proteome</keyword>
<dbReference type="RefSeq" id="WP_142834167.1">
    <property type="nucleotide sequence ID" value="NZ_VFSV01000009.1"/>
</dbReference>
<dbReference type="OrthoDB" id="9803598at2"/>